<dbReference type="PRINTS" id="PR00102">
    <property type="entry name" value="OTCASE"/>
</dbReference>
<dbReference type="GO" id="GO:0042450">
    <property type="term" value="P:L-arginine biosynthetic process via ornithine"/>
    <property type="evidence" value="ECO:0007669"/>
    <property type="project" value="UniProtKB-UniRule"/>
</dbReference>
<dbReference type="Pfam" id="PF02729">
    <property type="entry name" value="OTCace_N"/>
    <property type="match status" value="1"/>
</dbReference>
<dbReference type="Pfam" id="PF00185">
    <property type="entry name" value="OTCace"/>
    <property type="match status" value="1"/>
</dbReference>
<dbReference type="InterPro" id="IPR036901">
    <property type="entry name" value="Asp/Orn_carbamoylTrfase_sf"/>
</dbReference>
<dbReference type="GO" id="GO:0019240">
    <property type="term" value="P:citrulline biosynthetic process"/>
    <property type="evidence" value="ECO:0007669"/>
    <property type="project" value="TreeGrafter"/>
</dbReference>
<evidence type="ECO:0000256" key="3">
    <source>
        <dbReference type="ARBA" id="ARBA00022679"/>
    </source>
</evidence>
<dbReference type="Gene3D" id="3.40.50.1370">
    <property type="entry name" value="Aspartate/ornithine carbamoyltransferase"/>
    <property type="match status" value="2"/>
</dbReference>
<evidence type="ECO:0000256" key="5">
    <source>
        <dbReference type="NCBIfam" id="TIGR00658"/>
    </source>
</evidence>
<evidence type="ECO:0000259" key="7">
    <source>
        <dbReference type="Pfam" id="PF00185"/>
    </source>
</evidence>
<dbReference type="GO" id="GO:0016597">
    <property type="term" value="F:amino acid binding"/>
    <property type="evidence" value="ECO:0007669"/>
    <property type="project" value="InterPro"/>
</dbReference>
<comment type="catalytic activity">
    <reaction evidence="4">
        <text>carbamoyl phosphate + L-ornithine = L-citrulline + phosphate + H(+)</text>
        <dbReference type="Rhea" id="RHEA:19513"/>
        <dbReference type="ChEBI" id="CHEBI:15378"/>
        <dbReference type="ChEBI" id="CHEBI:43474"/>
        <dbReference type="ChEBI" id="CHEBI:46911"/>
        <dbReference type="ChEBI" id="CHEBI:57743"/>
        <dbReference type="ChEBI" id="CHEBI:58228"/>
        <dbReference type="EC" id="2.1.3.3"/>
    </reaction>
</comment>
<evidence type="ECO:0000313" key="9">
    <source>
        <dbReference type="EMBL" id="SHK56716.1"/>
    </source>
</evidence>
<proteinExistence type="inferred from homology"/>
<evidence type="ECO:0000256" key="4">
    <source>
        <dbReference type="ARBA" id="ARBA00048772"/>
    </source>
</evidence>
<evidence type="ECO:0000256" key="6">
    <source>
        <dbReference type="RuleBase" id="RU003634"/>
    </source>
</evidence>
<keyword evidence="3 6" id="KW-0808">Transferase</keyword>
<dbReference type="FunFam" id="3.40.50.1370:FF:000008">
    <property type="entry name" value="Ornithine carbamoyltransferase"/>
    <property type="match status" value="1"/>
</dbReference>
<dbReference type="PANTHER" id="PTHR45753:SF3">
    <property type="entry name" value="ORNITHINE TRANSCARBAMYLASE, MITOCHONDRIAL"/>
    <property type="match status" value="1"/>
</dbReference>
<dbReference type="SUPFAM" id="SSF53671">
    <property type="entry name" value="Aspartate/ornithine carbamoyltransferase"/>
    <property type="match status" value="1"/>
</dbReference>
<feature type="domain" description="Aspartate/ornithine carbamoyltransferase carbamoyl-P binding" evidence="8">
    <location>
        <begin position="6"/>
        <end position="146"/>
    </location>
</feature>
<dbReference type="GO" id="GO:0004585">
    <property type="term" value="F:ornithine carbamoyltransferase activity"/>
    <property type="evidence" value="ECO:0007669"/>
    <property type="project" value="UniProtKB-UniRule"/>
</dbReference>
<dbReference type="EC" id="2.1.3.3" evidence="2 5"/>
<evidence type="ECO:0000256" key="1">
    <source>
        <dbReference type="ARBA" id="ARBA00007805"/>
    </source>
</evidence>
<dbReference type="AlphaFoldDB" id="A0A1M6TIJ3"/>
<dbReference type="NCBIfam" id="TIGR00658">
    <property type="entry name" value="orni_carb_tr"/>
    <property type="match status" value="1"/>
</dbReference>
<evidence type="ECO:0000256" key="2">
    <source>
        <dbReference type="ARBA" id="ARBA00013007"/>
    </source>
</evidence>
<keyword evidence="10" id="KW-1185">Reference proteome</keyword>
<dbReference type="PANTHER" id="PTHR45753">
    <property type="entry name" value="ORNITHINE CARBAMOYLTRANSFERASE, MITOCHONDRIAL"/>
    <property type="match status" value="1"/>
</dbReference>
<dbReference type="InterPro" id="IPR006131">
    <property type="entry name" value="Asp_carbamoyltransf_Asp/Orn-bd"/>
</dbReference>
<sequence>MTDKNKHLLRLADWSEERILDTVEIAIRLKKEVHNGQFSDRFHGQNIGMFFEKPSLRTITTFQVGIHQLGGSAVLLAPDSIGLGKRESIHDVATCLSRWVNALVVRCFKQELVEKLAEYGSIPIINALTDDSHPCQAFAFAQTIREQLGDFSGKTVAFIGDGNNVANSFLVLCAKLGMNFTLACPQGYEQPEAVIREMEPLLKKRGRQYRVFHDPKEAVKDADILYSDVWVSMGQEGEKAAKQSHFLPFQINDELLRFAPSHCKVSHCLPAHRGEEITDSVMDNPKINMAFEEAENRLHAHKAVLWQLMTPTADLGKV</sequence>
<organism evidence="9 10">
    <name type="scientific">Fibrobacter intestinalis</name>
    <dbReference type="NCBI Taxonomy" id="28122"/>
    <lineage>
        <taxon>Bacteria</taxon>
        <taxon>Pseudomonadati</taxon>
        <taxon>Fibrobacterota</taxon>
        <taxon>Fibrobacteria</taxon>
        <taxon>Fibrobacterales</taxon>
        <taxon>Fibrobacteraceae</taxon>
        <taxon>Fibrobacter</taxon>
    </lineage>
</organism>
<accession>A0A1M6TIJ3</accession>
<dbReference type="NCBIfam" id="NF001986">
    <property type="entry name" value="PRK00779.1"/>
    <property type="match status" value="1"/>
</dbReference>
<dbReference type="InterPro" id="IPR006130">
    <property type="entry name" value="Asp/Orn_carbamoylTrfase"/>
</dbReference>
<dbReference type="RefSeq" id="WP_073303617.1">
    <property type="nucleotide sequence ID" value="NZ_FRAW01000010.1"/>
</dbReference>
<name>A0A1M6TIJ3_9BACT</name>
<evidence type="ECO:0000259" key="8">
    <source>
        <dbReference type="Pfam" id="PF02729"/>
    </source>
</evidence>
<comment type="similarity">
    <text evidence="1">Belongs to the aspartate/ornithine carbamoyltransferase superfamily. OTCase family.</text>
</comment>
<dbReference type="PRINTS" id="PR00100">
    <property type="entry name" value="AOTCASE"/>
</dbReference>
<dbReference type="EMBL" id="FRAW01000010">
    <property type="protein sequence ID" value="SHK56716.1"/>
    <property type="molecule type" value="Genomic_DNA"/>
</dbReference>
<feature type="domain" description="Aspartate/ornithine carbamoyltransferase Asp/Orn-binding" evidence="7">
    <location>
        <begin position="153"/>
        <end position="307"/>
    </location>
</feature>
<gene>
    <name evidence="9" type="ORF">SAMN05720469_11015</name>
</gene>
<dbReference type="InterPro" id="IPR006132">
    <property type="entry name" value="Asp/Orn_carbamoyltranf_P-bd"/>
</dbReference>
<dbReference type="InterPro" id="IPR002292">
    <property type="entry name" value="Orn/put_carbamltrans"/>
</dbReference>
<reference evidence="10" key="1">
    <citation type="submission" date="2016-11" db="EMBL/GenBank/DDBJ databases">
        <authorList>
            <person name="Varghese N."/>
            <person name="Submissions S."/>
        </authorList>
    </citation>
    <scope>NUCLEOTIDE SEQUENCE [LARGE SCALE GENOMIC DNA]</scope>
    <source>
        <strain evidence="10">UWOS</strain>
    </source>
</reference>
<dbReference type="Proteomes" id="UP000184275">
    <property type="component" value="Unassembled WGS sequence"/>
</dbReference>
<evidence type="ECO:0000313" key="10">
    <source>
        <dbReference type="Proteomes" id="UP000184275"/>
    </source>
</evidence>
<protein>
    <recommendedName>
        <fullName evidence="2 5">Ornithine carbamoyltransferase</fullName>
        <ecNumber evidence="2 5">2.1.3.3</ecNumber>
    </recommendedName>
</protein>